<name>A0A9P3C0B9_ASPVI</name>
<dbReference type="Proteomes" id="UP000710440">
    <property type="component" value="Unassembled WGS sequence"/>
</dbReference>
<protein>
    <submittedName>
        <fullName evidence="3">Uncharacterized protein</fullName>
    </submittedName>
</protein>
<dbReference type="AlphaFoldDB" id="A0A9P3C0B9"/>
<gene>
    <name evidence="3" type="ORF">Aspvir_009607</name>
</gene>
<dbReference type="GeneID" id="66937589"/>
<dbReference type="Pfam" id="PF11951">
    <property type="entry name" value="Fungal_trans_2"/>
    <property type="match status" value="1"/>
</dbReference>
<keyword evidence="4" id="KW-1185">Reference proteome</keyword>
<keyword evidence="2" id="KW-0539">Nucleus</keyword>
<dbReference type="GO" id="GO:0003700">
    <property type="term" value="F:DNA-binding transcription factor activity"/>
    <property type="evidence" value="ECO:0007669"/>
    <property type="project" value="TreeGrafter"/>
</dbReference>
<dbReference type="RefSeq" id="XP_043128680.1">
    <property type="nucleotide sequence ID" value="XM_043272745.1"/>
</dbReference>
<dbReference type="OrthoDB" id="5386330at2759"/>
<dbReference type="PANTHER" id="PTHR37534">
    <property type="entry name" value="TRANSCRIPTIONAL ACTIVATOR PROTEIN UGA3"/>
    <property type="match status" value="1"/>
</dbReference>
<evidence type="ECO:0000313" key="3">
    <source>
        <dbReference type="EMBL" id="GIK05494.1"/>
    </source>
</evidence>
<sequence>MEDQKRHCWECLRRSLVCDFTRPQFNACIYPDLLPINDLESNSLAVTFYRYRGLVIQSLRSDINEGQKRTGDAVLAGIITLLLIDAQQGTSPHWQCHIEGLQKLIMLRGGIRSLARLASLAPLLHCFVFVAVIGNTSSPASHLATTTLRLEETDFILEEFGNGVFDFQMCPKPLFAEIIRINHLRVRAWKQDLARLEDLAQEAYTVLSRIDIFSPEQWADSKPLSKEDWWIVGKSYQAAVSLYGILSLQSLSVLRLTPLLRASCTTHGQLLQKLLREALSSPRIKRFTLWQLVVLGVQAVNGVAGMRAFVREHLPEMSRHIGSYVPLTAKAVLEKFWASGETRWDACFDKPYTVVTQIAVDLSRLNQ</sequence>
<dbReference type="GO" id="GO:0005634">
    <property type="term" value="C:nucleus"/>
    <property type="evidence" value="ECO:0007669"/>
    <property type="project" value="UniProtKB-SubCell"/>
</dbReference>
<dbReference type="GO" id="GO:0000976">
    <property type="term" value="F:transcription cis-regulatory region binding"/>
    <property type="evidence" value="ECO:0007669"/>
    <property type="project" value="TreeGrafter"/>
</dbReference>
<proteinExistence type="predicted"/>
<dbReference type="EMBL" id="BOPL01000008">
    <property type="protein sequence ID" value="GIK05494.1"/>
    <property type="molecule type" value="Genomic_DNA"/>
</dbReference>
<dbReference type="PANTHER" id="PTHR37534:SF48">
    <property type="entry name" value="FINGER DOMAIN PROTEIN, PUTATIVE-RELATED"/>
    <property type="match status" value="1"/>
</dbReference>
<reference evidence="3 4" key="1">
    <citation type="submission" date="2021-02" db="EMBL/GenBank/DDBJ databases">
        <title>Pan-genome distribution and transcriptional activeness of fungal secondary metabolism genes in Aspergillus section Fumigati.</title>
        <authorList>
            <person name="Takahashi H."/>
            <person name="Umemura M."/>
            <person name="Ninomiya A."/>
            <person name="Kusuya Y."/>
            <person name="Urayama S."/>
            <person name="Shimizu M."/>
            <person name="Watanabe A."/>
            <person name="Kamei K."/>
            <person name="Yaguchi T."/>
            <person name="Hagiwara D."/>
        </authorList>
    </citation>
    <scope>NUCLEOTIDE SEQUENCE [LARGE SCALE GENOMIC DNA]</scope>
    <source>
        <strain evidence="3 4">IFM 47045</strain>
    </source>
</reference>
<dbReference type="GO" id="GO:0045944">
    <property type="term" value="P:positive regulation of transcription by RNA polymerase II"/>
    <property type="evidence" value="ECO:0007669"/>
    <property type="project" value="TreeGrafter"/>
</dbReference>
<accession>A0A9P3C0B9</accession>
<evidence type="ECO:0000256" key="2">
    <source>
        <dbReference type="ARBA" id="ARBA00023242"/>
    </source>
</evidence>
<comment type="subcellular location">
    <subcellularLocation>
        <location evidence="1">Nucleus</location>
    </subcellularLocation>
</comment>
<dbReference type="InterPro" id="IPR021858">
    <property type="entry name" value="Fun_TF"/>
</dbReference>
<evidence type="ECO:0000313" key="4">
    <source>
        <dbReference type="Proteomes" id="UP000710440"/>
    </source>
</evidence>
<organism evidence="3 4">
    <name type="scientific">Aspergillus viridinutans</name>
    <dbReference type="NCBI Taxonomy" id="75553"/>
    <lineage>
        <taxon>Eukaryota</taxon>
        <taxon>Fungi</taxon>
        <taxon>Dikarya</taxon>
        <taxon>Ascomycota</taxon>
        <taxon>Pezizomycotina</taxon>
        <taxon>Eurotiomycetes</taxon>
        <taxon>Eurotiomycetidae</taxon>
        <taxon>Eurotiales</taxon>
        <taxon>Aspergillaceae</taxon>
        <taxon>Aspergillus</taxon>
        <taxon>Aspergillus subgen. Fumigati</taxon>
    </lineage>
</organism>
<evidence type="ECO:0000256" key="1">
    <source>
        <dbReference type="ARBA" id="ARBA00004123"/>
    </source>
</evidence>
<comment type="caution">
    <text evidence="3">The sequence shown here is derived from an EMBL/GenBank/DDBJ whole genome shotgun (WGS) entry which is preliminary data.</text>
</comment>